<dbReference type="EMBL" id="JACOPB010000006">
    <property type="protein sequence ID" value="MBC5709182.1"/>
    <property type="molecule type" value="Genomic_DNA"/>
</dbReference>
<evidence type="ECO:0000313" key="2">
    <source>
        <dbReference type="EMBL" id="MBC5709182.1"/>
    </source>
</evidence>
<proteinExistence type="predicted"/>
<feature type="transmembrane region" description="Helical" evidence="1">
    <location>
        <begin position="12"/>
        <end position="34"/>
    </location>
</feature>
<evidence type="ECO:0000256" key="1">
    <source>
        <dbReference type="SAM" id="Phobius"/>
    </source>
</evidence>
<keyword evidence="1" id="KW-0812">Transmembrane</keyword>
<accession>A0ABR7H7Q0</accession>
<organism evidence="2 3">
    <name type="scientific">Hungatella hominis</name>
    <dbReference type="NCBI Taxonomy" id="2763050"/>
    <lineage>
        <taxon>Bacteria</taxon>
        <taxon>Bacillati</taxon>
        <taxon>Bacillota</taxon>
        <taxon>Clostridia</taxon>
        <taxon>Lachnospirales</taxon>
        <taxon>Lachnospiraceae</taxon>
        <taxon>Hungatella</taxon>
    </lineage>
</organism>
<name>A0ABR7H7Q0_9FIRM</name>
<reference evidence="2 3" key="1">
    <citation type="submission" date="2020-08" db="EMBL/GenBank/DDBJ databases">
        <title>Genome public.</title>
        <authorList>
            <person name="Liu C."/>
            <person name="Sun Q."/>
        </authorList>
    </citation>
    <scope>NUCLEOTIDE SEQUENCE [LARGE SCALE GENOMIC DNA]</scope>
    <source>
        <strain evidence="2 3">NSJ-66</strain>
    </source>
</reference>
<keyword evidence="1" id="KW-1133">Transmembrane helix</keyword>
<sequence length="82" mass="9625">MGIETYEHDTRYIDYLVPFMQMQVLVGAGGTVVFDNKTYRHEKLLPYIDSRIWIKGYLDRITLFTKDGLLITEFYKDVPGSK</sequence>
<dbReference type="RefSeq" id="WP_187022260.1">
    <property type="nucleotide sequence ID" value="NZ_JACOPB010000006.1"/>
</dbReference>
<keyword evidence="1" id="KW-0472">Membrane</keyword>
<protein>
    <submittedName>
        <fullName evidence="2">Uncharacterized protein</fullName>
    </submittedName>
</protein>
<dbReference type="Proteomes" id="UP000634672">
    <property type="component" value="Unassembled WGS sequence"/>
</dbReference>
<gene>
    <name evidence="2" type="ORF">H8S75_14590</name>
</gene>
<evidence type="ECO:0000313" key="3">
    <source>
        <dbReference type="Proteomes" id="UP000634672"/>
    </source>
</evidence>
<comment type="caution">
    <text evidence="2">The sequence shown here is derived from an EMBL/GenBank/DDBJ whole genome shotgun (WGS) entry which is preliminary data.</text>
</comment>
<keyword evidence="3" id="KW-1185">Reference proteome</keyword>